<dbReference type="AlphaFoldDB" id="A0A914D9I1"/>
<accession>A0A914D9I1</accession>
<dbReference type="InterPro" id="IPR016187">
    <property type="entry name" value="CTDL_fold"/>
</dbReference>
<dbReference type="SUPFAM" id="SSF56436">
    <property type="entry name" value="C-type lectin-like"/>
    <property type="match status" value="1"/>
</dbReference>
<protein>
    <submittedName>
        <fullName evidence="3">C-type lectin domain-containing protein</fullName>
    </submittedName>
</protein>
<sequence length="78" mass="8961">MFNLSEQNCEQTYGGHLTSVQNAYENSFLANSATSLFGSPQSIWLGANKTSDNWFWIDRSLFKYTNWAQANFTLRKVI</sequence>
<dbReference type="InterPro" id="IPR001304">
    <property type="entry name" value="C-type_lectin-like"/>
</dbReference>
<dbReference type="Gene3D" id="3.10.100.10">
    <property type="entry name" value="Mannose-Binding Protein A, subunit A"/>
    <property type="match status" value="1"/>
</dbReference>
<dbReference type="InterPro" id="IPR016186">
    <property type="entry name" value="C-type_lectin-like/link_sf"/>
</dbReference>
<dbReference type="InterPro" id="IPR050111">
    <property type="entry name" value="C-type_lectin/snaclec_domain"/>
</dbReference>
<dbReference type="PROSITE" id="PS50041">
    <property type="entry name" value="C_TYPE_LECTIN_2"/>
    <property type="match status" value="1"/>
</dbReference>
<evidence type="ECO:0000259" key="1">
    <source>
        <dbReference type="PROSITE" id="PS50041"/>
    </source>
</evidence>
<organism evidence="2 3">
    <name type="scientific">Acrobeloides nanus</name>
    <dbReference type="NCBI Taxonomy" id="290746"/>
    <lineage>
        <taxon>Eukaryota</taxon>
        <taxon>Metazoa</taxon>
        <taxon>Ecdysozoa</taxon>
        <taxon>Nematoda</taxon>
        <taxon>Chromadorea</taxon>
        <taxon>Rhabditida</taxon>
        <taxon>Tylenchina</taxon>
        <taxon>Cephalobomorpha</taxon>
        <taxon>Cephaloboidea</taxon>
        <taxon>Cephalobidae</taxon>
        <taxon>Acrobeloides</taxon>
    </lineage>
</organism>
<dbReference type="Proteomes" id="UP000887540">
    <property type="component" value="Unplaced"/>
</dbReference>
<dbReference type="PANTHER" id="PTHR22803">
    <property type="entry name" value="MANNOSE, PHOSPHOLIPASE, LECTIN RECEPTOR RELATED"/>
    <property type="match status" value="1"/>
</dbReference>
<dbReference type="Pfam" id="PF00059">
    <property type="entry name" value="Lectin_C"/>
    <property type="match status" value="1"/>
</dbReference>
<keyword evidence="2" id="KW-1185">Reference proteome</keyword>
<name>A0A914D9I1_9BILA</name>
<dbReference type="CDD" id="cd00037">
    <property type="entry name" value="CLECT"/>
    <property type="match status" value="1"/>
</dbReference>
<reference evidence="3" key="1">
    <citation type="submission" date="2022-11" db="UniProtKB">
        <authorList>
            <consortium name="WormBaseParasite"/>
        </authorList>
    </citation>
    <scope>IDENTIFICATION</scope>
</reference>
<proteinExistence type="predicted"/>
<feature type="domain" description="C-type lectin" evidence="1">
    <location>
        <begin position="1"/>
        <end position="68"/>
    </location>
</feature>
<dbReference type="WBParaSite" id="ACRNAN_scaffold20313.g12944.t1">
    <property type="protein sequence ID" value="ACRNAN_scaffold20313.g12944.t1"/>
    <property type="gene ID" value="ACRNAN_scaffold20313.g12944"/>
</dbReference>
<evidence type="ECO:0000313" key="2">
    <source>
        <dbReference type="Proteomes" id="UP000887540"/>
    </source>
</evidence>
<evidence type="ECO:0000313" key="3">
    <source>
        <dbReference type="WBParaSite" id="ACRNAN_scaffold20313.g12944.t1"/>
    </source>
</evidence>